<dbReference type="SUPFAM" id="SSF56112">
    <property type="entry name" value="Protein kinase-like (PK-like)"/>
    <property type="match status" value="1"/>
</dbReference>
<evidence type="ECO:0000256" key="1">
    <source>
        <dbReference type="ARBA" id="ARBA00038240"/>
    </source>
</evidence>
<organism evidence="3 4">
    <name type="scientific">Sphingobium quisquiliarum P25</name>
    <dbReference type="NCBI Taxonomy" id="1329909"/>
    <lineage>
        <taxon>Bacteria</taxon>
        <taxon>Pseudomonadati</taxon>
        <taxon>Pseudomonadota</taxon>
        <taxon>Alphaproteobacteria</taxon>
        <taxon>Sphingomonadales</taxon>
        <taxon>Sphingomonadaceae</taxon>
        <taxon>Sphingobium</taxon>
    </lineage>
</organism>
<dbReference type="PANTHER" id="PTHR21064:SF6">
    <property type="entry name" value="AMINOGLYCOSIDE PHOSPHOTRANSFERASE DOMAIN-CONTAINING PROTEIN"/>
    <property type="match status" value="1"/>
</dbReference>
<dbReference type="InterPro" id="IPR050249">
    <property type="entry name" value="Pseudomonas-type_ThrB"/>
</dbReference>
<dbReference type="PATRIC" id="fig|1329909.3.peg.2997"/>
<protein>
    <recommendedName>
        <fullName evidence="2">Aminoglycoside phosphotransferase domain-containing protein</fullName>
    </recommendedName>
</protein>
<dbReference type="Proteomes" id="UP000015525">
    <property type="component" value="Unassembled WGS sequence"/>
</dbReference>
<feature type="domain" description="Aminoglycoside phosphotransferase" evidence="2">
    <location>
        <begin position="41"/>
        <end position="281"/>
    </location>
</feature>
<evidence type="ECO:0000313" key="3">
    <source>
        <dbReference type="EMBL" id="EQB02853.1"/>
    </source>
</evidence>
<gene>
    <name evidence="3" type="ORF">L288_15585</name>
</gene>
<proteinExistence type="inferred from homology"/>
<sequence length="351" mass="39487">MSDRAPSVMDDQTRMLAGIAAEALRHWAGEFGEPSLIKFRENAVFSVRNSQDQAFALRIHRPGYHSAQALDSELAWMNALAASGLHVPHPQASLTGHYSVAFQTPDARETRYADLLEWLDGETLSAIEDQPDSDEARVAGLYRNLGETAGRLHEHGASWSPPAGFHRHHWDAEGLTGDAPIWGPFWDLEWLSRAEAALIREARAVLAEDLGNMPRDPSCYGLIHADLLSDNVVVQGSDIRLIDFDDAGWGWHMFELATALHFQIGNRSFEAKRDALFTGYRSTRDVPGNFEEQLPLFLLARSVTYLGWVATRQETETARQQTRSLIERCCDIAQTYLAQRRTHHFLTGQRR</sequence>
<evidence type="ECO:0000259" key="2">
    <source>
        <dbReference type="Pfam" id="PF01636"/>
    </source>
</evidence>
<dbReference type="InterPro" id="IPR002575">
    <property type="entry name" value="Aminoglycoside_PTrfase"/>
</dbReference>
<name>T0GSD2_9SPHN</name>
<dbReference type="EMBL" id="ATHO01000141">
    <property type="protein sequence ID" value="EQB02853.1"/>
    <property type="molecule type" value="Genomic_DNA"/>
</dbReference>
<dbReference type="GO" id="GO:0004413">
    <property type="term" value="F:homoserine kinase activity"/>
    <property type="evidence" value="ECO:0007669"/>
    <property type="project" value="TreeGrafter"/>
</dbReference>
<comment type="caution">
    <text evidence="3">The sequence shown here is derived from an EMBL/GenBank/DDBJ whole genome shotgun (WGS) entry which is preliminary data.</text>
</comment>
<dbReference type="PANTHER" id="PTHR21064">
    <property type="entry name" value="AMINOGLYCOSIDE PHOSPHOTRANSFERASE DOMAIN-CONTAINING PROTEIN-RELATED"/>
    <property type="match status" value="1"/>
</dbReference>
<dbReference type="RefSeq" id="WP_021239174.1">
    <property type="nucleotide sequence ID" value="NZ_ATHO01000141.1"/>
</dbReference>
<keyword evidence="4" id="KW-1185">Reference proteome</keyword>
<dbReference type="AlphaFoldDB" id="T0GSD2"/>
<evidence type="ECO:0000313" key="4">
    <source>
        <dbReference type="Proteomes" id="UP000015525"/>
    </source>
</evidence>
<dbReference type="GO" id="GO:0009088">
    <property type="term" value="P:threonine biosynthetic process"/>
    <property type="evidence" value="ECO:0007669"/>
    <property type="project" value="TreeGrafter"/>
</dbReference>
<dbReference type="InterPro" id="IPR011009">
    <property type="entry name" value="Kinase-like_dom_sf"/>
</dbReference>
<dbReference type="Pfam" id="PF01636">
    <property type="entry name" value="APH"/>
    <property type="match status" value="1"/>
</dbReference>
<comment type="similarity">
    <text evidence="1">Belongs to the pseudomonas-type ThrB family.</text>
</comment>
<dbReference type="Gene3D" id="3.90.1200.10">
    <property type="match status" value="1"/>
</dbReference>
<reference evidence="3 4" key="1">
    <citation type="journal article" date="2013" name="Genome Announc.">
        <title>Draft Genome Sequence of Sphingobium quisquiliarum Strain P25T, a Novel Hexachlorocyclohexane (HCH)-Degrading Bacterium Isolated from an HCH Dumpsite.</title>
        <authorList>
            <person name="Kumar Singh A."/>
            <person name="Sangwan N."/>
            <person name="Sharma A."/>
            <person name="Gupta V."/>
            <person name="Khurana J.P."/>
            <person name="Lal R."/>
        </authorList>
    </citation>
    <scope>NUCLEOTIDE SEQUENCE [LARGE SCALE GENOMIC DNA]</scope>
    <source>
        <strain evidence="3 4">P25</strain>
    </source>
</reference>
<accession>T0GSD2</accession>